<organism evidence="1 2">
    <name type="scientific">Paenibacillus hemerocallicola</name>
    <dbReference type="NCBI Taxonomy" id="1172614"/>
    <lineage>
        <taxon>Bacteria</taxon>
        <taxon>Bacillati</taxon>
        <taxon>Bacillota</taxon>
        <taxon>Bacilli</taxon>
        <taxon>Bacillales</taxon>
        <taxon>Paenibacillaceae</taxon>
        <taxon>Paenibacillus</taxon>
    </lineage>
</organism>
<proteinExistence type="predicted"/>
<sequence length="192" mass="22173">MPMYGVLGEVGIYPEYNKKYDVVRIDTPSNVLIVKPDYKTMSFTDLGLDNFEQKKEFQSVYVNLEFPLITRNYVVNVPLIFLVEYMGIAVAWGEIGDINISGNYDLNGSREVLHKDREARFGKLGTSYTNVWYAYTYKDFVSKHIKNRIDLSAMGLNSKARVEKYIDQDVWLHTPSTTFIYKKGVEIFISFG</sequence>
<dbReference type="EMBL" id="VDCQ01000122">
    <property type="protein sequence ID" value="TNJ54792.1"/>
    <property type="molecule type" value="Genomic_DNA"/>
</dbReference>
<dbReference type="AlphaFoldDB" id="A0A5C4SV43"/>
<name>A0A5C4SV43_9BACL</name>
<gene>
    <name evidence="1" type="ORF">FE784_39750</name>
</gene>
<reference evidence="1 2" key="1">
    <citation type="submission" date="2019-05" db="EMBL/GenBank/DDBJ databases">
        <title>We sequenced the genome of Paenibacillus hemerocallicola KCTC 33185 for further insight into its adaptation and study the phylogeny of Paenibacillus.</title>
        <authorList>
            <person name="Narsing Rao M.P."/>
        </authorList>
    </citation>
    <scope>NUCLEOTIDE SEQUENCE [LARGE SCALE GENOMIC DNA]</scope>
    <source>
        <strain evidence="1 2">KCTC 33185</strain>
    </source>
</reference>
<dbReference type="RefSeq" id="WP_139607838.1">
    <property type="nucleotide sequence ID" value="NZ_VDCQ01000122.1"/>
</dbReference>
<comment type="caution">
    <text evidence="1">The sequence shown here is derived from an EMBL/GenBank/DDBJ whole genome shotgun (WGS) entry which is preliminary data.</text>
</comment>
<evidence type="ECO:0000313" key="2">
    <source>
        <dbReference type="Proteomes" id="UP000307943"/>
    </source>
</evidence>
<protein>
    <submittedName>
        <fullName evidence="1">Uncharacterized protein</fullName>
    </submittedName>
</protein>
<dbReference type="OrthoDB" id="1684530at2"/>
<dbReference type="Proteomes" id="UP000307943">
    <property type="component" value="Unassembled WGS sequence"/>
</dbReference>
<keyword evidence="2" id="KW-1185">Reference proteome</keyword>
<accession>A0A5C4SV43</accession>
<evidence type="ECO:0000313" key="1">
    <source>
        <dbReference type="EMBL" id="TNJ54792.1"/>
    </source>
</evidence>